<sequence length="77" mass="9209">MMNGQLQQQIVEHLQYLNMFQLAEIFDFVRFLEHKPREMVPAPDVIDTLCGKYAHRLSSSEEFARRKQEEIRLEEAK</sequence>
<gene>
    <name evidence="1" type="ORF">U27_04277</name>
</gene>
<proteinExistence type="predicted"/>
<name>A0A081BYA7_VECG1</name>
<dbReference type="STRING" id="1499967.U27_04277"/>
<evidence type="ECO:0008006" key="3">
    <source>
        <dbReference type="Google" id="ProtNLM"/>
    </source>
</evidence>
<dbReference type="AlphaFoldDB" id="A0A081BYA7"/>
<dbReference type="EMBL" id="DF820465">
    <property type="protein sequence ID" value="GAK57312.1"/>
    <property type="molecule type" value="Genomic_DNA"/>
</dbReference>
<organism evidence="1">
    <name type="scientific">Vecturithrix granuli</name>
    <dbReference type="NCBI Taxonomy" id="1499967"/>
    <lineage>
        <taxon>Bacteria</taxon>
        <taxon>Candidatus Moduliflexota</taxon>
        <taxon>Candidatus Vecturitrichia</taxon>
        <taxon>Candidatus Vecturitrichales</taxon>
        <taxon>Candidatus Vecturitrichaceae</taxon>
        <taxon>Candidatus Vecturithrix</taxon>
    </lineage>
</organism>
<evidence type="ECO:0000313" key="2">
    <source>
        <dbReference type="Proteomes" id="UP000030661"/>
    </source>
</evidence>
<reference evidence="1" key="1">
    <citation type="journal article" date="2015" name="PeerJ">
        <title>First genomic representation of candidate bacterial phylum KSB3 points to enhanced environmental sensing as a trigger of wastewater bulking.</title>
        <authorList>
            <person name="Sekiguchi Y."/>
            <person name="Ohashi A."/>
            <person name="Parks D.H."/>
            <person name="Yamauchi T."/>
            <person name="Tyson G.W."/>
            <person name="Hugenholtz P."/>
        </authorList>
    </citation>
    <scope>NUCLEOTIDE SEQUENCE [LARGE SCALE GENOMIC DNA]</scope>
</reference>
<dbReference type="Proteomes" id="UP000030661">
    <property type="component" value="Unassembled WGS sequence"/>
</dbReference>
<dbReference type="HOGENOM" id="CLU_172534_2_0_0"/>
<evidence type="ECO:0000313" key="1">
    <source>
        <dbReference type="EMBL" id="GAK57312.1"/>
    </source>
</evidence>
<keyword evidence="2" id="KW-1185">Reference proteome</keyword>
<accession>A0A081BYA7</accession>
<protein>
    <recommendedName>
        <fullName evidence="3">DUF2281 domain-containing protein</fullName>
    </recommendedName>
</protein>